<feature type="chain" id="PRO_5044934064" description="S-adenosylmethionine decarboxylase alpha chain" evidence="10">
    <location>
        <begin position="63"/>
        <end position="131"/>
    </location>
</feature>
<comment type="catalytic activity">
    <reaction evidence="10">
        <text>S-adenosyl-L-methionine + H(+) = S-adenosyl 3-(methylsulfanyl)propylamine + CO2</text>
        <dbReference type="Rhea" id="RHEA:15981"/>
        <dbReference type="ChEBI" id="CHEBI:15378"/>
        <dbReference type="ChEBI" id="CHEBI:16526"/>
        <dbReference type="ChEBI" id="CHEBI:57443"/>
        <dbReference type="ChEBI" id="CHEBI:59789"/>
        <dbReference type="EC" id="4.1.1.50"/>
    </reaction>
</comment>
<protein>
    <recommendedName>
        <fullName evidence="10">S-adenosylmethionine decarboxylase proenzyme</fullName>
        <shortName evidence="10">AdoMetDC</shortName>
        <shortName evidence="10">SAMDC</shortName>
        <ecNumber evidence="10">4.1.1.50</ecNumber>
    </recommendedName>
    <component>
        <recommendedName>
            <fullName evidence="10">S-adenosylmethionine decarboxylase beta chain</fullName>
        </recommendedName>
    </component>
    <component>
        <recommendedName>
            <fullName evidence="10">S-adenosylmethionine decarboxylase alpha chain</fullName>
        </recommendedName>
    </component>
</protein>
<dbReference type="Proteomes" id="UP001519343">
    <property type="component" value="Unassembled WGS sequence"/>
</dbReference>
<dbReference type="Gene3D" id="3.30.160.750">
    <property type="match status" value="1"/>
</dbReference>
<name>A0ABS4GSA0_9BACL</name>
<evidence type="ECO:0000256" key="8">
    <source>
        <dbReference type="ARBA" id="ARBA00023270"/>
    </source>
</evidence>
<dbReference type="InterPro" id="IPR042286">
    <property type="entry name" value="AdoMetDC_C"/>
</dbReference>
<comment type="cofactor">
    <cofactor evidence="10">
        <name>pyruvate</name>
        <dbReference type="ChEBI" id="CHEBI:15361"/>
    </cofactor>
    <text evidence="10">Binds 1 pyruvoyl group covalently per subunit.</text>
</comment>
<evidence type="ECO:0000313" key="11">
    <source>
        <dbReference type="EMBL" id="MBP1933131.1"/>
    </source>
</evidence>
<dbReference type="HAMAP" id="MF_00464">
    <property type="entry name" value="AdoMetDC_1"/>
    <property type="match status" value="1"/>
</dbReference>
<dbReference type="Pfam" id="PF02675">
    <property type="entry name" value="AdoMet_dc"/>
    <property type="match status" value="1"/>
</dbReference>
<keyword evidence="2 10" id="KW-0210">Decarboxylase</keyword>
<keyword evidence="3 10" id="KW-0068">Autocatalytic cleavage</keyword>
<dbReference type="InterPro" id="IPR016067">
    <property type="entry name" value="S-AdoMet_deCO2ase_core"/>
</dbReference>
<keyword evidence="5 10" id="KW-0620">Polyamine biosynthesis</keyword>
<dbReference type="InterPro" id="IPR003826">
    <property type="entry name" value="AdoMetDC_fam_prok"/>
</dbReference>
<dbReference type="NCBIfam" id="TIGR03330">
    <property type="entry name" value="SAM_DCase_Bsu"/>
    <property type="match status" value="1"/>
</dbReference>
<dbReference type="SUPFAM" id="SSF56276">
    <property type="entry name" value="S-adenosylmethionine decarboxylase"/>
    <property type="match status" value="1"/>
</dbReference>
<dbReference type="EC" id="4.1.1.50" evidence="10"/>
<dbReference type="RefSeq" id="WP_209811153.1">
    <property type="nucleotide sequence ID" value="NZ_JAGGKT010000009.1"/>
</dbReference>
<evidence type="ECO:0000256" key="2">
    <source>
        <dbReference type="ARBA" id="ARBA00022793"/>
    </source>
</evidence>
<keyword evidence="1 10" id="KW-0949">S-adenosyl-L-methionine</keyword>
<evidence type="ECO:0000256" key="6">
    <source>
        <dbReference type="ARBA" id="ARBA00023145"/>
    </source>
</evidence>
<feature type="modified residue" description="Pyruvic acid (Ser); by autocatalysis" evidence="10">
    <location>
        <position position="63"/>
    </location>
</feature>
<evidence type="ECO:0000313" key="12">
    <source>
        <dbReference type="Proteomes" id="UP001519343"/>
    </source>
</evidence>
<reference evidence="11 12" key="1">
    <citation type="submission" date="2021-03" db="EMBL/GenBank/DDBJ databases">
        <title>Genomic Encyclopedia of Type Strains, Phase IV (KMG-IV): sequencing the most valuable type-strain genomes for metagenomic binning, comparative biology and taxonomic classification.</title>
        <authorList>
            <person name="Goeker M."/>
        </authorList>
    </citation>
    <scope>NUCLEOTIDE SEQUENCE [LARGE SCALE GENOMIC DNA]</scope>
    <source>
        <strain evidence="11 12">DSM 24738</strain>
    </source>
</reference>
<accession>A0ABS4GSA0</accession>
<keyword evidence="4 10" id="KW-0745">Spermidine biosynthesis</keyword>
<evidence type="ECO:0000256" key="10">
    <source>
        <dbReference type="HAMAP-Rule" id="MF_00464"/>
    </source>
</evidence>
<evidence type="ECO:0000256" key="7">
    <source>
        <dbReference type="ARBA" id="ARBA00023239"/>
    </source>
</evidence>
<feature type="site" description="Cleavage (non-hydrolytic); by autolysis" evidence="10">
    <location>
        <begin position="62"/>
        <end position="63"/>
    </location>
</feature>
<comment type="pathway">
    <text evidence="10">Amine and polyamine biosynthesis; S-adenosylmethioninamine biosynthesis; S-adenosylmethioninamine from S-adenosyl-L-methionine: step 1/1.</text>
</comment>
<evidence type="ECO:0000256" key="1">
    <source>
        <dbReference type="ARBA" id="ARBA00022691"/>
    </source>
</evidence>
<feature type="active site" description="Proton donor; for catalytic activity" evidence="10">
    <location>
        <position position="83"/>
    </location>
</feature>
<feature type="chain" id="PRO_5044934063" description="S-adenosylmethionine decarboxylase beta chain" evidence="10">
    <location>
        <begin position="1"/>
        <end position="62"/>
    </location>
</feature>
<comment type="subunit">
    <text evidence="10">Heterotetramer of two alpha and two beta chains arranged as a dimer of alpha/beta heterodimers.</text>
</comment>
<feature type="active site" description="Schiff-base intermediate with substrate; via pyruvic acid" evidence="10">
    <location>
        <position position="63"/>
    </location>
</feature>
<comment type="PTM">
    <text evidence="10">Is synthesized initially as an inactive proenzyme. Formation of the active enzyme involves a self-maturation process in which the active site pyruvoyl group is generated from an internal serine residue via an autocatalytic post-translational modification. Two non-identical subunits are generated from the proenzyme in this reaction, and the pyruvate is formed at the N-terminus of the alpha chain, which is derived from the carboxyl end of the proenzyme. The post-translation cleavage follows an unusual pathway, termed non-hydrolytic serinolysis, in which the side chain hydroxyl group of the serine supplies its oxygen atom to form the C-terminus of the beta chain, while the remainder of the serine residue undergoes an oxidative deamination to produce ammonia and the pyruvoyl group blocking the N-terminus of the alpha chain.</text>
</comment>
<dbReference type="PANTHER" id="PTHR33866:SF2">
    <property type="entry name" value="S-ADENOSYLMETHIONINE DECARBOXYLASE PROENZYME"/>
    <property type="match status" value="1"/>
</dbReference>
<feature type="active site" description="Proton acceptor; for processing activity" evidence="10">
    <location>
        <position position="68"/>
    </location>
</feature>
<comment type="caution">
    <text evidence="11">The sequence shown here is derived from an EMBL/GenBank/DDBJ whole genome shotgun (WGS) entry which is preliminary data.</text>
</comment>
<proteinExistence type="inferred from homology"/>
<dbReference type="EMBL" id="JAGGKT010000009">
    <property type="protein sequence ID" value="MBP1933131.1"/>
    <property type="molecule type" value="Genomic_DNA"/>
</dbReference>
<comment type="function">
    <text evidence="10">Catalyzes the decarboxylation of S-adenosylmethionine to S-adenosylmethioninamine (dcAdoMet), the propylamine donor required for the synthesis of the polyamines spermine and spermidine from the diamine putrescine.</text>
</comment>
<keyword evidence="7 10" id="KW-0456">Lyase</keyword>
<dbReference type="Gene3D" id="3.30.360.110">
    <property type="entry name" value="S-adenosylmethionine decarboxylase domain"/>
    <property type="match status" value="1"/>
</dbReference>
<dbReference type="GO" id="GO:0004014">
    <property type="term" value="F:adenosylmethionine decarboxylase activity"/>
    <property type="evidence" value="ECO:0007669"/>
    <property type="project" value="UniProtKB-EC"/>
</dbReference>
<evidence type="ECO:0000256" key="5">
    <source>
        <dbReference type="ARBA" id="ARBA00023115"/>
    </source>
</evidence>
<gene>
    <name evidence="10" type="primary">speH</name>
    <name evidence="11" type="ORF">J2Z37_003142</name>
</gene>
<comment type="similarity">
    <text evidence="10">Belongs to the prokaryotic AdoMetDC family. Type 1 subfamily.</text>
</comment>
<evidence type="ECO:0000256" key="9">
    <source>
        <dbReference type="ARBA" id="ARBA00023317"/>
    </source>
</evidence>
<keyword evidence="9 10" id="KW-0670">Pyruvate</keyword>
<dbReference type="InterPro" id="IPR042284">
    <property type="entry name" value="AdoMetDC_N"/>
</dbReference>
<evidence type="ECO:0000256" key="4">
    <source>
        <dbReference type="ARBA" id="ARBA00023066"/>
    </source>
</evidence>
<evidence type="ECO:0000256" key="3">
    <source>
        <dbReference type="ARBA" id="ARBA00022813"/>
    </source>
</evidence>
<sequence>MDTIGRHLVIDLWDCDPELLKRISTVQKSMVDAALEGDADIREVIFHQFEPDGVSGVVVISESHLTIHTFPEHGYASVDVYTCGNMDPHVSMRVVAERLKAGSYEMVEVIRGQRPLKVESRTPLIVENVLS</sequence>
<organism evidence="11 12">
    <name type="scientific">Ammoniphilus resinae</name>
    <dbReference type="NCBI Taxonomy" id="861532"/>
    <lineage>
        <taxon>Bacteria</taxon>
        <taxon>Bacillati</taxon>
        <taxon>Bacillota</taxon>
        <taxon>Bacilli</taxon>
        <taxon>Bacillales</taxon>
        <taxon>Paenibacillaceae</taxon>
        <taxon>Aneurinibacillus group</taxon>
        <taxon>Ammoniphilus</taxon>
    </lineage>
</organism>
<keyword evidence="12" id="KW-1185">Reference proteome</keyword>
<keyword evidence="8 10" id="KW-0704">Schiff base</keyword>
<dbReference type="InterPro" id="IPR017716">
    <property type="entry name" value="S-AdoMet_deCOase_pro-enz"/>
</dbReference>
<dbReference type="PANTHER" id="PTHR33866">
    <property type="entry name" value="S-ADENOSYLMETHIONINE DECARBOXYLASE PROENZYME"/>
    <property type="match status" value="1"/>
</dbReference>
<keyword evidence="6 10" id="KW-0865">Zymogen</keyword>